<evidence type="ECO:0000256" key="2">
    <source>
        <dbReference type="ARBA" id="ARBA00023004"/>
    </source>
</evidence>
<keyword evidence="1" id="KW-0479">Metal-binding</keyword>
<evidence type="ECO:0000259" key="4">
    <source>
        <dbReference type="Pfam" id="PF04055"/>
    </source>
</evidence>
<dbReference type="GO" id="GO:0046872">
    <property type="term" value="F:metal ion binding"/>
    <property type="evidence" value="ECO:0007669"/>
    <property type="project" value="UniProtKB-KW"/>
</dbReference>
<keyword evidence="3" id="KW-0411">Iron-sulfur</keyword>
<evidence type="ECO:0000256" key="1">
    <source>
        <dbReference type="ARBA" id="ARBA00022723"/>
    </source>
</evidence>
<dbReference type="SFLD" id="SFLDS00029">
    <property type="entry name" value="Radical_SAM"/>
    <property type="match status" value="1"/>
</dbReference>
<name>A0A644V4R6_9ZZZZ</name>
<dbReference type="GO" id="GO:0003824">
    <property type="term" value="F:catalytic activity"/>
    <property type="evidence" value="ECO:0007669"/>
    <property type="project" value="InterPro"/>
</dbReference>
<dbReference type="InterPro" id="IPR058240">
    <property type="entry name" value="rSAM_sf"/>
</dbReference>
<dbReference type="InterPro" id="IPR040086">
    <property type="entry name" value="MJ0683-like"/>
</dbReference>
<proteinExistence type="predicted"/>
<comment type="caution">
    <text evidence="5">The sequence shown here is derived from an EMBL/GenBank/DDBJ whole genome shotgun (WGS) entry which is preliminary data.</text>
</comment>
<dbReference type="Gene3D" id="3.80.30.30">
    <property type="match status" value="1"/>
</dbReference>
<dbReference type="InterPro" id="IPR007197">
    <property type="entry name" value="rSAM"/>
</dbReference>
<dbReference type="AlphaFoldDB" id="A0A644V4R6"/>
<accession>A0A644V4R6</accession>
<organism evidence="5">
    <name type="scientific">bioreactor metagenome</name>
    <dbReference type="NCBI Taxonomy" id="1076179"/>
    <lineage>
        <taxon>unclassified sequences</taxon>
        <taxon>metagenomes</taxon>
        <taxon>ecological metagenomes</taxon>
    </lineage>
</organism>
<dbReference type="GO" id="GO:0051536">
    <property type="term" value="F:iron-sulfur cluster binding"/>
    <property type="evidence" value="ECO:0007669"/>
    <property type="project" value="UniProtKB-KW"/>
</dbReference>
<dbReference type="PANTHER" id="PTHR43432">
    <property type="entry name" value="SLR0285 PROTEIN"/>
    <property type="match status" value="1"/>
</dbReference>
<feature type="domain" description="Radical SAM core" evidence="4">
    <location>
        <begin position="16"/>
        <end position="184"/>
    </location>
</feature>
<dbReference type="Pfam" id="PF04055">
    <property type="entry name" value="Radical_SAM"/>
    <property type="match status" value="1"/>
</dbReference>
<dbReference type="SFLD" id="SFLDG01084">
    <property type="entry name" value="Uncharacterised_Radical_SAM_Su"/>
    <property type="match status" value="1"/>
</dbReference>
<gene>
    <name evidence="5" type="ORF">SDC9_31776</name>
</gene>
<dbReference type="CDD" id="cd01335">
    <property type="entry name" value="Radical_SAM"/>
    <property type="match status" value="1"/>
</dbReference>
<keyword evidence="2" id="KW-0408">Iron</keyword>
<dbReference type="SUPFAM" id="SSF102114">
    <property type="entry name" value="Radical SAM enzymes"/>
    <property type="match status" value="1"/>
</dbReference>
<dbReference type="EMBL" id="VSSQ01000211">
    <property type="protein sequence ID" value="MPL85802.1"/>
    <property type="molecule type" value="Genomic_DNA"/>
</dbReference>
<evidence type="ECO:0000313" key="5">
    <source>
        <dbReference type="EMBL" id="MPL85802.1"/>
    </source>
</evidence>
<protein>
    <recommendedName>
        <fullName evidence="4">Radical SAM core domain-containing protein</fullName>
    </recommendedName>
</protein>
<sequence length="291" mass="33406">MHFVQAKGILSSENRMNLYRGCTHGCIYCDSRSSCYHLDHDFEDVEVKENALILLENTLKRKHKKCMVGMGSMSDPYLPLEMELQYTRRALELIEQYGFGCGVLTKSAEVLRDLDLFTKIHAKTKCVVQMTLTTYDDKLCKILEPHVSETSKRAAALKILRDNGIPTIVWLGPILPFINDTEENLLGVLDMCYEAGVKGIVNFGMGVTLREGNRDYFYAKLDEHFPGMKERYISAYGGSYVVNSFQALHLQSLFQTYCRDHDIESDVNTLFDYMSRFEEKGKQKQMSVFDF</sequence>
<evidence type="ECO:0000256" key="3">
    <source>
        <dbReference type="ARBA" id="ARBA00023014"/>
    </source>
</evidence>
<reference evidence="5" key="1">
    <citation type="submission" date="2019-08" db="EMBL/GenBank/DDBJ databases">
        <authorList>
            <person name="Kucharzyk K."/>
            <person name="Murdoch R.W."/>
            <person name="Higgins S."/>
            <person name="Loffler F."/>
        </authorList>
    </citation>
    <scope>NUCLEOTIDE SEQUENCE</scope>
</reference>
<dbReference type="PANTHER" id="PTHR43432:SF3">
    <property type="entry name" value="SLR0285 PROTEIN"/>
    <property type="match status" value="1"/>
</dbReference>